<evidence type="ECO:0000256" key="1">
    <source>
        <dbReference type="SAM" id="MobiDB-lite"/>
    </source>
</evidence>
<reference evidence="2 3" key="1">
    <citation type="journal article" date="2023" name="Microbiol. Spectr.">
        <title>Symbiosis of Carpenter Bees with Uncharacterized Lactic Acid Bacteria Showing NAD Auxotrophy.</title>
        <authorList>
            <person name="Kawasaki S."/>
            <person name="Ozawa K."/>
            <person name="Mori T."/>
            <person name="Yamamoto A."/>
            <person name="Ito M."/>
            <person name="Ohkuma M."/>
            <person name="Sakamoto M."/>
            <person name="Matsutani M."/>
        </authorList>
    </citation>
    <scope>NUCLEOTIDE SEQUENCE [LARGE SCALE GENOMIC DNA]</scope>
    <source>
        <strain evidence="2 3">Kim32-2</strain>
    </source>
</reference>
<keyword evidence="3" id="KW-1185">Reference proteome</keyword>
<feature type="region of interest" description="Disordered" evidence="1">
    <location>
        <begin position="183"/>
        <end position="229"/>
    </location>
</feature>
<dbReference type="InterPro" id="IPR011990">
    <property type="entry name" value="TPR-like_helical_dom_sf"/>
</dbReference>
<feature type="region of interest" description="Disordered" evidence="1">
    <location>
        <begin position="266"/>
        <end position="288"/>
    </location>
</feature>
<sequence length="288" mass="31720">MKKSTILTIVAVVVIAIGGGVFYATQKANHNQVDASYNDAMTSGKKAVADKDYKRASSAFEKALGIKQTDQAKAYKDQSDNMLVAITATKAGKYDRALNRVDGVIKQNAGYGVLVKQGKQLKETIEDVQDNYDHEITPIFTAAEEAESNQQYVTAVEQYQRVLDLPYINGQYYSKYKERAQKGIKRDKKAAKNNNGTAAVPYGSKSSRANKHDTGNAGKTGEGAMGNHKVHGKTVTNKQIDQLRKRVGQLGYEASSWSPQDLIDLYRNSGQNRPSKITSQDVQNYLKP</sequence>
<dbReference type="RefSeq" id="WP_317637335.1">
    <property type="nucleotide sequence ID" value="NZ_AP026803.1"/>
</dbReference>
<evidence type="ECO:0008006" key="4">
    <source>
        <dbReference type="Google" id="ProtNLM"/>
    </source>
</evidence>
<dbReference type="SUPFAM" id="SSF48452">
    <property type="entry name" value="TPR-like"/>
    <property type="match status" value="1"/>
</dbReference>
<accession>A0ABM8BII0</accession>
<name>A0ABM8BII0_9LACO</name>
<dbReference type="EMBL" id="AP026803">
    <property type="protein sequence ID" value="BDR61105.1"/>
    <property type="molecule type" value="Genomic_DNA"/>
</dbReference>
<dbReference type="Proteomes" id="UP001321741">
    <property type="component" value="Chromosome"/>
</dbReference>
<gene>
    <name evidence="2" type="ORF">KIM322_13660</name>
</gene>
<feature type="compositionally biased region" description="Polar residues" evidence="1">
    <location>
        <begin position="268"/>
        <end position="288"/>
    </location>
</feature>
<proteinExistence type="predicted"/>
<evidence type="ECO:0000313" key="2">
    <source>
        <dbReference type="EMBL" id="BDR61105.1"/>
    </source>
</evidence>
<evidence type="ECO:0000313" key="3">
    <source>
        <dbReference type="Proteomes" id="UP001321741"/>
    </source>
</evidence>
<dbReference type="Gene3D" id="1.25.40.10">
    <property type="entry name" value="Tetratricopeptide repeat domain"/>
    <property type="match status" value="1"/>
</dbReference>
<organism evidence="2 3">
    <name type="scientific">Lactobacillus xylocopicola</name>
    <dbReference type="NCBI Taxonomy" id="2976676"/>
    <lineage>
        <taxon>Bacteria</taxon>
        <taxon>Bacillati</taxon>
        <taxon>Bacillota</taxon>
        <taxon>Bacilli</taxon>
        <taxon>Lactobacillales</taxon>
        <taxon>Lactobacillaceae</taxon>
        <taxon>Lactobacillus</taxon>
    </lineage>
</organism>
<protein>
    <recommendedName>
        <fullName evidence="4">Lipoprotein</fullName>
    </recommendedName>
</protein>